<name>A0AC60Q969_IXOPE</name>
<gene>
    <name evidence="1" type="ORF">HPB47_023545</name>
</gene>
<dbReference type="EMBL" id="JABSTQ010009403">
    <property type="protein sequence ID" value="KAG0429530.1"/>
    <property type="molecule type" value="Genomic_DNA"/>
</dbReference>
<organism evidence="1 2">
    <name type="scientific">Ixodes persulcatus</name>
    <name type="common">Taiga tick</name>
    <dbReference type="NCBI Taxonomy" id="34615"/>
    <lineage>
        <taxon>Eukaryota</taxon>
        <taxon>Metazoa</taxon>
        <taxon>Ecdysozoa</taxon>
        <taxon>Arthropoda</taxon>
        <taxon>Chelicerata</taxon>
        <taxon>Arachnida</taxon>
        <taxon>Acari</taxon>
        <taxon>Parasitiformes</taxon>
        <taxon>Ixodida</taxon>
        <taxon>Ixodoidea</taxon>
        <taxon>Ixodidae</taxon>
        <taxon>Ixodinae</taxon>
        <taxon>Ixodes</taxon>
    </lineage>
</organism>
<reference evidence="1 2" key="1">
    <citation type="journal article" date="2020" name="Cell">
        <title>Large-Scale Comparative Analyses of Tick Genomes Elucidate Their Genetic Diversity and Vector Capacities.</title>
        <authorList>
            <consortium name="Tick Genome and Microbiome Consortium (TIGMIC)"/>
            <person name="Jia N."/>
            <person name="Wang J."/>
            <person name="Shi W."/>
            <person name="Du L."/>
            <person name="Sun Y."/>
            <person name="Zhan W."/>
            <person name="Jiang J.F."/>
            <person name="Wang Q."/>
            <person name="Zhang B."/>
            <person name="Ji P."/>
            <person name="Bell-Sakyi L."/>
            <person name="Cui X.M."/>
            <person name="Yuan T.T."/>
            <person name="Jiang B.G."/>
            <person name="Yang W.F."/>
            <person name="Lam T.T."/>
            <person name="Chang Q.C."/>
            <person name="Ding S.J."/>
            <person name="Wang X.J."/>
            <person name="Zhu J.G."/>
            <person name="Ruan X.D."/>
            <person name="Zhao L."/>
            <person name="Wei J.T."/>
            <person name="Ye R.Z."/>
            <person name="Que T.C."/>
            <person name="Du C.H."/>
            <person name="Zhou Y.H."/>
            <person name="Cheng J.X."/>
            <person name="Dai P.F."/>
            <person name="Guo W.B."/>
            <person name="Han X.H."/>
            <person name="Huang E.J."/>
            <person name="Li L.F."/>
            <person name="Wei W."/>
            <person name="Gao Y.C."/>
            <person name="Liu J.Z."/>
            <person name="Shao H.Z."/>
            <person name="Wang X."/>
            <person name="Wang C.C."/>
            <person name="Yang T.C."/>
            <person name="Huo Q.B."/>
            <person name="Li W."/>
            <person name="Chen H.Y."/>
            <person name="Chen S.E."/>
            <person name="Zhou L.G."/>
            <person name="Ni X.B."/>
            <person name="Tian J.H."/>
            <person name="Sheng Y."/>
            <person name="Liu T."/>
            <person name="Pan Y.S."/>
            <person name="Xia L.Y."/>
            <person name="Li J."/>
            <person name="Zhao F."/>
            <person name="Cao W.C."/>
        </authorList>
    </citation>
    <scope>NUCLEOTIDE SEQUENCE [LARGE SCALE GENOMIC DNA]</scope>
    <source>
        <strain evidence="1">Iper-2018</strain>
    </source>
</reference>
<dbReference type="Proteomes" id="UP000805193">
    <property type="component" value="Unassembled WGS sequence"/>
</dbReference>
<protein>
    <submittedName>
        <fullName evidence="1">Uncharacterized protein</fullName>
    </submittedName>
</protein>
<accession>A0AC60Q969</accession>
<proteinExistence type="predicted"/>
<comment type="caution">
    <text evidence="1">The sequence shown here is derived from an EMBL/GenBank/DDBJ whole genome shotgun (WGS) entry which is preliminary data.</text>
</comment>
<evidence type="ECO:0000313" key="2">
    <source>
        <dbReference type="Proteomes" id="UP000805193"/>
    </source>
</evidence>
<sequence>MTCATVLYRSSPVVIIHARHIARVKIHLEQKGTPIPQPHSIRLLGLHIQRDGDGSSTVNHLLKQGEQVLNLLRRVSTSSRGLKERSMMRLCDALLISRLCYHLPYTKLTQRQKIKLDALIRKGIKLAMGLPITTSTHRLLDMGHQNTVDELVAIHKRRQEIRLLLTPREDTYSLNWAIMSHPHFL</sequence>
<evidence type="ECO:0000313" key="1">
    <source>
        <dbReference type="EMBL" id="KAG0429530.1"/>
    </source>
</evidence>
<keyword evidence="2" id="KW-1185">Reference proteome</keyword>